<dbReference type="RefSeq" id="YP_009998553.1">
    <property type="nucleotide sequence ID" value="NC_052989.1"/>
</dbReference>
<protein>
    <submittedName>
        <fullName evidence="2">Uncharacterized protein</fullName>
    </submittedName>
</protein>
<feature type="region of interest" description="Disordered" evidence="1">
    <location>
        <begin position="26"/>
        <end position="62"/>
    </location>
</feature>
<feature type="compositionally biased region" description="Basic and acidic residues" evidence="1">
    <location>
        <begin position="49"/>
        <end position="62"/>
    </location>
</feature>
<sequence length="125" mass="12803">MSGSIELLIEALNNCTAALQAHTAANGNAAGAAADKSASGAKKNNAKPAKPETPKATKTKQETTEAIVALKDTVGKDAAVALLKKHGFAKLADIAEDKFDVLFEEATAQLEAHNAAGDTPADDDF</sequence>
<evidence type="ECO:0000256" key="1">
    <source>
        <dbReference type="SAM" id="MobiDB-lite"/>
    </source>
</evidence>
<proteinExistence type="predicted"/>
<evidence type="ECO:0000313" key="2">
    <source>
        <dbReference type="EMBL" id="QJI52223.1"/>
    </source>
</evidence>
<keyword evidence="3" id="KW-1185">Reference proteome</keyword>
<dbReference type="GeneID" id="62681144"/>
<organism evidence="2 3">
    <name type="scientific">Cronobacter phage JC01</name>
    <dbReference type="NCBI Taxonomy" id="2729575"/>
    <lineage>
        <taxon>Viruses</taxon>
        <taxon>Duplodnaviria</taxon>
        <taxon>Heunggongvirae</taxon>
        <taxon>Uroviricota</taxon>
        <taxon>Caudoviricetes</taxon>
        <taxon>Casjensviridae</taxon>
        <taxon>Jacunavirus</taxon>
        <taxon>Jacunavirus JC01</taxon>
    </lineage>
</organism>
<dbReference type="KEGG" id="vg:62681144"/>
<dbReference type="Proteomes" id="UP000502753">
    <property type="component" value="Segment"/>
</dbReference>
<evidence type="ECO:0000313" key="3">
    <source>
        <dbReference type="Proteomes" id="UP000502753"/>
    </source>
</evidence>
<reference evidence="2 3" key="1">
    <citation type="submission" date="2020-04" db="EMBL/GenBank/DDBJ databases">
        <title>Characterization and complete genome analysis of a novel phage JC01 infecting Cronobacter sakazakii.</title>
        <authorList>
            <person name="Jiang J."/>
            <person name="Zhao C."/>
            <person name="Tie D."/>
            <person name="Li Z."/>
        </authorList>
    </citation>
    <scope>NUCLEOTIDE SEQUENCE [LARGE SCALE GENOMIC DNA]</scope>
</reference>
<dbReference type="EMBL" id="MT330372">
    <property type="protein sequence ID" value="QJI52223.1"/>
    <property type="molecule type" value="Genomic_DNA"/>
</dbReference>
<name>A0A6M3YKB9_9CAUD</name>
<feature type="compositionally biased region" description="Low complexity" evidence="1">
    <location>
        <begin position="26"/>
        <end position="48"/>
    </location>
</feature>
<accession>A0A6M3YKB9</accession>